<dbReference type="GO" id="GO:0005764">
    <property type="term" value="C:lysosome"/>
    <property type="evidence" value="ECO:0007669"/>
    <property type="project" value="UniProtKB-SubCell"/>
</dbReference>
<dbReference type="PANTHER" id="PTHR23354">
    <property type="entry name" value="NUCLEOLAR PROTEIN 7/ESTROGEN RECEPTOR COACTIVATOR-RELATED"/>
    <property type="match status" value="1"/>
</dbReference>
<evidence type="ECO:0000256" key="5">
    <source>
        <dbReference type="ARBA" id="ARBA00023136"/>
    </source>
</evidence>
<proteinExistence type="predicted"/>
<evidence type="ECO:0000256" key="3">
    <source>
        <dbReference type="ARBA" id="ARBA00004496"/>
    </source>
</evidence>
<evidence type="ECO:0000313" key="12">
    <source>
        <dbReference type="Proteomes" id="UP001153712"/>
    </source>
</evidence>
<reference evidence="11" key="1">
    <citation type="submission" date="2022-01" db="EMBL/GenBank/DDBJ databases">
        <authorList>
            <person name="King R."/>
        </authorList>
    </citation>
    <scope>NUCLEOTIDE SEQUENCE</scope>
</reference>
<dbReference type="GO" id="GO:0005634">
    <property type="term" value="C:nucleus"/>
    <property type="evidence" value="ECO:0007669"/>
    <property type="project" value="TreeGrafter"/>
</dbReference>
<dbReference type="OrthoDB" id="289228at2759"/>
<name>A0A9N9XSK4_PHYSR</name>
<sequence length="471" mass="53101">MGANSSKKLAAKCSFLSKDEQLIVSNSFKLASKNSEKIKEDELTKIWGSQMDARFLQYLNNYLFGMGEQKQSTVDLERFAELFVFCTRGTVDEKIKVLLTSLGKNESECNEIPYLLVKEYVESIVASYMKIQKLSNNRQYKSWFSRGCFTLPQNIQRLAESLTYELATGENLDKKSLELWLQGSTLLGQLLLFVSMYLFGISHKEKGGIPSNEKTGQAPDEHVSSVNEKERDRSLIPFCRGLDLMPSYPSILDLNQIVFINSNLPQQYQLEWRFLFSSEIHGESFSTLIGRIVNQGPSVLIVEEKNGYMFGGFAPGNWELNPKFFGDDSSFLFTLAPRMRIFPSTGYNQNFQYLNLHQQTLPNGMAMGGQHGYCGLWIDSEYGQGQSSPSCTTYQGYQQLSSAKEFTFRHLEVWGIGQPPPTPQEKGERVQGVAGTTGFSVLDGNSEEKVMLQLAGKTMHSQGLREPQEAD</sequence>
<dbReference type="PANTHER" id="PTHR23354:SF131">
    <property type="entry name" value="MTOR-ASSOCIATED PROTEIN MEAK7"/>
    <property type="match status" value="1"/>
</dbReference>
<dbReference type="Proteomes" id="UP001153712">
    <property type="component" value="Chromosome 3"/>
</dbReference>
<evidence type="ECO:0000256" key="6">
    <source>
        <dbReference type="ARBA" id="ARBA00023228"/>
    </source>
</evidence>
<keyword evidence="5" id="KW-0472">Membrane</keyword>
<dbReference type="GO" id="GO:0016020">
    <property type="term" value="C:membrane"/>
    <property type="evidence" value="ECO:0007669"/>
    <property type="project" value="UniProtKB-SubCell"/>
</dbReference>
<dbReference type="InterPro" id="IPR006571">
    <property type="entry name" value="TLDc_dom"/>
</dbReference>
<feature type="domain" description="TLDc" evidence="10">
    <location>
        <begin position="250"/>
        <end position="417"/>
    </location>
</feature>
<comment type="subcellular location">
    <subcellularLocation>
        <location evidence="3">Cytoplasm</location>
    </subcellularLocation>
    <subcellularLocation>
        <location evidence="2">Lysosome</location>
    </subcellularLocation>
    <subcellularLocation>
        <location evidence="1">Membrane</location>
    </subcellularLocation>
</comment>
<protein>
    <recommendedName>
        <fullName evidence="7">MTOR-associated protein MEAK7</fullName>
    </recommendedName>
    <alternativeName>
        <fullName evidence="9">TBC/LysM-associated domain-containing protein 1</fullName>
    </alternativeName>
    <alternativeName>
        <fullName evidence="8">TLD domain-containing protein 1</fullName>
    </alternativeName>
</protein>
<dbReference type="SMART" id="SM00584">
    <property type="entry name" value="TLDc"/>
    <property type="match status" value="1"/>
</dbReference>
<organism evidence="11 12">
    <name type="scientific">Phyllotreta striolata</name>
    <name type="common">Striped flea beetle</name>
    <name type="synonym">Crioceris striolata</name>
    <dbReference type="NCBI Taxonomy" id="444603"/>
    <lineage>
        <taxon>Eukaryota</taxon>
        <taxon>Metazoa</taxon>
        <taxon>Ecdysozoa</taxon>
        <taxon>Arthropoda</taxon>
        <taxon>Hexapoda</taxon>
        <taxon>Insecta</taxon>
        <taxon>Pterygota</taxon>
        <taxon>Neoptera</taxon>
        <taxon>Endopterygota</taxon>
        <taxon>Coleoptera</taxon>
        <taxon>Polyphaga</taxon>
        <taxon>Cucujiformia</taxon>
        <taxon>Chrysomeloidea</taxon>
        <taxon>Chrysomelidae</taxon>
        <taxon>Galerucinae</taxon>
        <taxon>Alticini</taxon>
        <taxon>Phyllotreta</taxon>
    </lineage>
</organism>
<dbReference type="GO" id="GO:0006979">
    <property type="term" value="P:response to oxidative stress"/>
    <property type="evidence" value="ECO:0007669"/>
    <property type="project" value="TreeGrafter"/>
</dbReference>
<evidence type="ECO:0000256" key="4">
    <source>
        <dbReference type="ARBA" id="ARBA00022490"/>
    </source>
</evidence>
<accession>A0A9N9XSK4</accession>
<dbReference type="Pfam" id="PF07534">
    <property type="entry name" value="TLD"/>
    <property type="match status" value="1"/>
</dbReference>
<keyword evidence="12" id="KW-1185">Reference proteome</keyword>
<evidence type="ECO:0000256" key="8">
    <source>
        <dbReference type="ARBA" id="ARBA00041780"/>
    </source>
</evidence>
<dbReference type="AlphaFoldDB" id="A0A9N9XSK4"/>
<evidence type="ECO:0000313" key="11">
    <source>
        <dbReference type="EMBL" id="CAG9860349.1"/>
    </source>
</evidence>
<dbReference type="EMBL" id="OU900096">
    <property type="protein sequence ID" value="CAG9860349.1"/>
    <property type="molecule type" value="Genomic_DNA"/>
</dbReference>
<keyword evidence="4" id="KW-0963">Cytoplasm</keyword>
<evidence type="ECO:0000256" key="9">
    <source>
        <dbReference type="ARBA" id="ARBA00042134"/>
    </source>
</evidence>
<keyword evidence="6" id="KW-0458">Lysosome</keyword>
<evidence type="ECO:0000256" key="1">
    <source>
        <dbReference type="ARBA" id="ARBA00004370"/>
    </source>
</evidence>
<dbReference type="PROSITE" id="PS51886">
    <property type="entry name" value="TLDC"/>
    <property type="match status" value="1"/>
</dbReference>
<evidence type="ECO:0000256" key="2">
    <source>
        <dbReference type="ARBA" id="ARBA00004371"/>
    </source>
</evidence>
<evidence type="ECO:0000256" key="7">
    <source>
        <dbReference type="ARBA" id="ARBA00039594"/>
    </source>
</evidence>
<gene>
    <name evidence="11" type="ORF">PHYEVI_LOCUS6704</name>
</gene>
<evidence type="ECO:0000259" key="10">
    <source>
        <dbReference type="PROSITE" id="PS51886"/>
    </source>
</evidence>